<dbReference type="PANTHER" id="PTHR43095:SF5">
    <property type="entry name" value="XYLULOSE KINASE"/>
    <property type="match status" value="1"/>
</dbReference>
<dbReference type="InterPro" id="IPR000577">
    <property type="entry name" value="Carb_kinase_FGGY"/>
</dbReference>
<feature type="domain" description="Carbohydrate kinase FGGY C-terminal" evidence="6">
    <location>
        <begin position="273"/>
        <end position="434"/>
    </location>
</feature>
<evidence type="ECO:0000256" key="4">
    <source>
        <dbReference type="ARBA" id="ARBA00022777"/>
    </source>
</evidence>
<keyword evidence="3" id="KW-0808">Transferase</keyword>
<dbReference type="Pfam" id="PF02782">
    <property type="entry name" value="FGGY_C"/>
    <property type="match status" value="1"/>
</dbReference>
<comment type="similarity">
    <text evidence="1">Belongs to the FGGY kinase family.</text>
</comment>
<dbReference type="PIRSF" id="PIRSF000538">
    <property type="entry name" value="GlpK"/>
    <property type="match status" value="1"/>
</dbReference>
<organism evidence="7 8">
    <name type="scientific">Streptomyces badius</name>
    <dbReference type="NCBI Taxonomy" id="1941"/>
    <lineage>
        <taxon>Bacteria</taxon>
        <taxon>Bacillati</taxon>
        <taxon>Actinomycetota</taxon>
        <taxon>Actinomycetes</taxon>
        <taxon>Kitasatosporales</taxon>
        <taxon>Streptomycetaceae</taxon>
        <taxon>Streptomyces</taxon>
    </lineage>
</organism>
<name>A0ABQ2TAP2_STRBA</name>
<dbReference type="EMBL" id="BMSZ01000011">
    <property type="protein sequence ID" value="GGS60624.1"/>
    <property type="molecule type" value="Genomic_DNA"/>
</dbReference>
<dbReference type="InterPro" id="IPR050406">
    <property type="entry name" value="FGGY_Carb_Kinase"/>
</dbReference>
<evidence type="ECO:0000256" key="3">
    <source>
        <dbReference type="ARBA" id="ARBA00022679"/>
    </source>
</evidence>
<proteinExistence type="inferred from homology"/>
<comment type="caution">
    <text evidence="7">The sequence shown here is derived from an EMBL/GenBank/DDBJ whole genome shotgun (WGS) entry which is preliminary data.</text>
</comment>
<gene>
    <name evidence="7" type="ORF">GCM10010253_39000</name>
</gene>
<evidence type="ECO:0000256" key="2">
    <source>
        <dbReference type="ARBA" id="ARBA00022629"/>
    </source>
</evidence>
<dbReference type="InterPro" id="IPR018485">
    <property type="entry name" value="FGGY_C"/>
</dbReference>
<evidence type="ECO:0000259" key="6">
    <source>
        <dbReference type="Pfam" id="PF02782"/>
    </source>
</evidence>
<accession>A0ABQ2TAP2</accession>
<dbReference type="Gene3D" id="3.30.420.40">
    <property type="match status" value="2"/>
</dbReference>
<protein>
    <submittedName>
        <fullName evidence="7">Carbohydrate kinase</fullName>
    </submittedName>
</protein>
<evidence type="ECO:0000256" key="1">
    <source>
        <dbReference type="ARBA" id="ARBA00009156"/>
    </source>
</evidence>
<keyword evidence="2" id="KW-0859">Xylose metabolism</keyword>
<evidence type="ECO:0000259" key="5">
    <source>
        <dbReference type="Pfam" id="PF00370"/>
    </source>
</evidence>
<reference evidence="8" key="1">
    <citation type="journal article" date="2019" name="Int. J. Syst. Evol. Microbiol.">
        <title>The Global Catalogue of Microorganisms (GCM) 10K type strain sequencing project: providing services to taxonomists for standard genome sequencing and annotation.</title>
        <authorList>
            <consortium name="The Broad Institute Genomics Platform"/>
            <consortium name="The Broad Institute Genome Sequencing Center for Infectious Disease"/>
            <person name="Wu L."/>
            <person name="Ma J."/>
        </authorList>
    </citation>
    <scope>NUCLEOTIDE SEQUENCE [LARGE SCALE GENOMIC DNA]</scope>
    <source>
        <strain evidence="8">JCM 4350</strain>
    </source>
</reference>
<dbReference type="InterPro" id="IPR018484">
    <property type="entry name" value="FGGY_N"/>
</dbReference>
<keyword evidence="2" id="KW-0119">Carbohydrate metabolism</keyword>
<feature type="domain" description="Carbohydrate kinase FGGY N-terminal" evidence="5">
    <location>
        <begin position="4"/>
        <end position="244"/>
    </location>
</feature>
<dbReference type="RefSeq" id="WP_199888662.1">
    <property type="nucleotide sequence ID" value="NZ_BMSZ01000011.1"/>
</dbReference>
<evidence type="ECO:0000313" key="8">
    <source>
        <dbReference type="Proteomes" id="UP000659767"/>
    </source>
</evidence>
<dbReference type="Pfam" id="PF00370">
    <property type="entry name" value="FGGY_N"/>
    <property type="match status" value="1"/>
</dbReference>
<dbReference type="PANTHER" id="PTHR43095">
    <property type="entry name" value="SUGAR KINASE"/>
    <property type="match status" value="1"/>
</dbReference>
<sequence length="496" mass="51116">MRTIIGVDIGTSVAKAVAFDEGGGALASASRRSHLEMLPGGRVEQDLDDVVSGVGEVVREVAAKLGRLPDAVALTGQGDGLWLRDSGGSAVRPAISWMDARASDVVTRWLTDGTIGTAYAHTGSGMFPGCHGPLLNWLQEYEPHSLDRAAVAGYCVDAVAQRLTGRVCLDASDATLPFLDPRTRRYAPEALAACGVADRAGLLPAPAPPGTVLALHGQGAGLLGLPEGLPVVAGPYDLPACAIGSGVREVGDGVLILGTTLASQVLTDRVDLDPLAEPAGMWLCTPAPDRWLRAMPAMVGTAALEWVLALVGATTADVDALLADSPPGARGVHAFPFLSEAGERAPFVEPSAQGRLDGLSLAAGRADAVRAVCEAIGYAARHCLDAAGLSGTLALCGGGTRSLTWARLIADVLGRPVRIPLEEQVGALGVVSVARGSLSPGYEAPPGSNQVVDPRVDVRALYEDGYARYRAELAAARTAWGSHARPAGQHHAVRPL</sequence>
<dbReference type="GO" id="GO:0016301">
    <property type="term" value="F:kinase activity"/>
    <property type="evidence" value="ECO:0007669"/>
    <property type="project" value="UniProtKB-KW"/>
</dbReference>
<dbReference type="SUPFAM" id="SSF53067">
    <property type="entry name" value="Actin-like ATPase domain"/>
    <property type="match status" value="2"/>
</dbReference>
<keyword evidence="4 7" id="KW-0418">Kinase</keyword>
<dbReference type="InterPro" id="IPR043129">
    <property type="entry name" value="ATPase_NBD"/>
</dbReference>
<evidence type="ECO:0000313" key="7">
    <source>
        <dbReference type="EMBL" id="GGS60624.1"/>
    </source>
</evidence>
<dbReference type="Proteomes" id="UP000659767">
    <property type="component" value="Unassembled WGS sequence"/>
</dbReference>
<keyword evidence="8" id="KW-1185">Reference proteome</keyword>